<dbReference type="Gene3D" id="2.160.20.10">
    <property type="entry name" value="Single-stranded right-handed beta-helix, Pectin lyase-like"/>
    <property type="match status" value="1"/>
</dbReference>
<dbReference type="NCBIfam" id="TIGR01451">
    <property type="entry name" value="B_ant_repeat"/>
    <property type="match status" value="1"/>
</dbReference>
<dbReference type="InterPro" id="IPR014755">
    <property type="entry name" value="Cu-Rt/internalin_Ig-like"/>
</dbReference>
<gene>
    <name evidence="4" type="ORF">BSF38_02848</name>
</gene>
<evidence type="ECO:0008006" key="6">
    <source>
        <dbReference type="Google" id="ProtNLM"/>
    </source>
</evidence>
<dbReference type="KEGG" id="pbor:BSF38_02848"/>
<dbReference type="PANTHER" id="PTHR34819:SF3">
    <property type="entry name" value="CELL SURFACE PROTEIN"/>
    <property type="match status" value="1"/>
</dbReference>
<keyword evidence="1" id="KW-0732">Signal</keyword>
<dbReference type="Proteomes" id="UP000186309">
    <property type="component" value="Chromosome"/>
</dbReference>
<reference evidence="5" key="1">
    <citation type="submission" date="2016-12" db="EMBL/GenBank/DDBJ databases">
        <title>Comparative genomics of four Isosphaeraceae planctomycetes: a common pool of plasmids and glycoside hydrolase genes.</title>
        <authorList>
            <person name="Ivanova A."/>
        </authorList>
    </citation>
    <scope>NUCLEOTIDE SEQUENCE [LARGE SCALE GENOMIC DNA]</scope>
    <source>
        <strain evidence="5">PX4</strain>
    </source>
</reference>
<dbReference type="Pfam" id="PF01345">
    <property type="entry name" value="DUF11"/>
    <property type="match status" value="1"/>
</dbReference>
<feature type="domain" description="DUF11" evidence="2">
    <location>
        <begin position="421"/>
        <end position="535"/>
    </location>
</feature>
<feature type="domain" description="SbsA Ig-like" evidence="3">
    <location>
        <begin position="560"/>
        <end position="660"/>
    </location>
</feature>
<dbReference type="STRING" id="1387353.BSF38_02848"/>
<evidence type="ECO:0000256" key="1">
    <source>
        <dbReference type="ARBA" id="ARBA00022729"/>
    </source>
</evidence>
<organism evidence="4 5">
    <name type="scientific">Paludisphaera borealis</name>
    <dbReference type="NCBI Taxonomy" id="1387353"/>
    <lineage>
        <taxon>Bacteria</taxon>
        <taxon>Pseudomonadati</taxon>
        <taxon>Planctomycetota</taxon>
        <taxon>Planctomycetia</taxon>
        <taxon>Isosphaerales</taxon>
        <taxon>Isosphaeraceae</taxon>
        <taxon>Paludisphaera</taxon>
    </lineage>
</organism>
<feature type="domain" description="SbsA Ig-like" evidence="3">
    <location>
        <begin position="685"/>
        <end position="785"/>
    </location>
</feature>
<dbReference type="EMBL" id="CP019082">
    <property type="protein sequence ID" value="APW61334.1"/>
    <property type="molecule type" value="Genomic_DNA"/>
</dbReference>
<dbReference type="AlphaFoldDB" id="A0A1U7CQW3"/>
<dbReference type="Gene3D" id="2.60.40.1220">
    <property type="match status" value="2"/>
</dbReference>
<dbReference type="InterPro" id="IPR001434">
    <property type="entry name" value="OmcB-like_DUF11"/>
</dbReference>
<dbReference type="InterPro" id="IPR013783">
    <property type="entry name" value="Ig-like_fold"/>
</dbReference>
<keyword evidence="5" id="KW-1185">Reference proteome</keyword>
<sequence length="854" mass="87888">MKTRAVDVRRSVRNKRRPFLEAMERRELLASFLVTTTGDAGPGSFRQAIIDANTTTGPNVIQFSIGSGPQTIVPVSPLPTISNPVTIDATTQPGYAGQPIIQIDGSQIYYPNSSPPQQVPGVTGLIVTARSTVRGLVINRFTGSGILLQGSSGSTIAGNYIGVDLAGSTPLGNSYNGVGIVDSRNNIIGGTTAADRNVISGNGSSGVQITTNQGQVLNGGNIVEGNLIGTDASGAVDVGNQFDGVTLNTSGNTVGGLAPGAGNLIAYNRGSGVDVYSYGYYNSPQLNTPILSNLIYSNGSQSIDLGYLANTPVSSPVLNSAYEQGAGTVVEGSFSGAPDTNFKVQFYSNPTKAQPTQEEGRTLVGTLNVTTNDFGLANFTLTLPTPVAAGQYLSATATDPNFNTTSEFFSSTLVTSTARADVGVSMYSNASAVYAGSPLTYYINVANGGPSNATNVVLTNTLPGGVAVKSVTAPGGTITQAGGVVTVSYSQLSSGGSQAIQITVIPATIGTVTNTATVRADQTDPNPNDDTATVTTTIIANPYPPTVTDQSLVVTQNAITGLVLSFNQPLDPSQAVNPINYSLTTGDQPGLFNATVPLNPPVYDPVSSILTLTPAQPLQLGKVYQLTINGQGSAGVSDLAGDLIVGNTGLGPQGPYVWQFSRGAVPQPALAVAAQNLVVTRNAITGIVLTFNEPLDPSQAENPINYALAVAGPNGTFSHKVTLKSPGYDPGSRTVTLIPTRALQLGKLYQLTVNGQGSAGVVDQSGNLLTGNTSAGAQGPWTWQFSRGFVPHPAPKPPHFARPVRVPKVRLVESSVNRRVLTGPASVSANGVSNALPPLSESSNLQNVINTNPA</sequence>
<dbReference type="Pfam" id="PF13205">
    <property type="entry name" value="Big_5"/>
    <property type="match status" value="2"/>
</dbReference>
<name>A0A1U7CQW3_9BACT</name>
<accession>A0A1U7CQW3</accession>
<evidence type="ECO:0000259" key="3">
    <source>
        <dbReference type="Pfam" id="PF13205"/>
    </source>
</evidence>
<dbReference type="InterPro" id="IPR051172">
    <property type="entry name" value="Chlamydia_OmcB"/>
</dbReference>
<dbReference type="RefSeq" id="WP_076346604.1">
    <property type="nucleotide sequence ID" value="NZ_CP019082.1"/>
</dbReference>
<dbReference type="OrthoDB" id="291802at2"/>
<dbReference type="PANTHER" id="PTHR34819">
    <property type="entry name" value="LARGE CYSTEINE-RICH PERIPLASMIC PROTEIN OMCB"/>
    <property type="match status" value="1"/>
</dbReference>
<evidence type="ECO:0000259" key="2">
    <source>
        <dbReference type="Pfam" id="PF01345"/>
    </source>
</evidence>
<evidence type="ECO:0000313" key="4">
    <source>
        <dbReference type="EMBL" id="APW61334.1"/>
    </source>
</evidence>
<dbReference type="InterPro" id="IPR047589">
    <property type="entry name" value="DUF11_rpt"/>
</dbReference>
<evidence type="ECO:0000313" key="5">
    <source>
        <dbReference type="Proteomes" id="UP000186309"/>
    </source>
</evidence>
<protein>
    <recommendedName>
        <fullName evidence="6">DUF11 domain-containing protein</fullName>
    </recommendedName>
</protein>
<dbReference type="InterPro" id="IPR012334">
    <property type="entry name" value="Pectin_lyas_fold"/>
</dbReference>
<proteinExistence type="predicted"/>
<dbReference type="InterPro" id="IPR032812">
    <property type="entry name" value="SbsA_Ig"/>
</dbReference>
<dbReference type="Gene3D" id="2.60.40.10">
    <property type="entry name" value="Immunoglobulins"/>
    <property type="match status" value="1"/>
</dbReference>